<dbReference type="Gene3D" id="3.10.450.40">
    <property type="match status" value="1"/>
</dbReference>
<reference evidence="2 3" key="1">
    <citation type="submission" date="2019-12" db="EMBL/GenBank/DDBJ databases">
        <authorList>
            <person name="Kun Z."/>
        </authorList>
    </citation>
    <scope>NUCLEOTIDE SEQUENCE [LARGE SCALE GENOMIC DNA]</scope>
    <source>
        <strain evidence="2 3">YIM 123512</strain>
    </source>
</reference>
<organism evidence="2 3">
    <name type="scientific">Nocardioides flavescens</name>
    <dbReference type="NCBI Taxonomy" id="2691959"/>
    <lineage>
        <taxon>Bacteria</taxon>
        <taxon>Bacillati</taxon>
        <taxon>Actinomycetota</taxon>
        <taxon>Actinomycetes</taxon>
        <taxon>Propionibacteriales</taxon>
        <taxon>Nocardioidaceae</taxon>
        <taxon>Nocardioides</taxon>
    </lineage>
</organism>
<keyword evidence="3" id="KW-1185">Reference proteome</keyword>
<dbReference type="RefSeq" id="WP_160875550.1">
    <property type="nucleotide sequence ID" value="NZ_WUEK01000002.1"/>
</dbReference>
<gene>
    <name evidence="2" type="ORF">GRQ65_04540</name>
</gene>
<dbReference type="EMBL" id="WUEK01000002">
    <property type="protein sequence ID" value="MXG88814.1"/>
    <property type="molecule type" value="Genomic_DNA"/>
</dbReference>
<protein>
    <submittedName>
        <fullName evidence="2">Baseplate protein</fullName>
    </submittedName>
</protein>
<evidence type="ECO:0000313" key="3">
    <source>
        <dbReference type="Proteomes" id="UP000473325"/>
    </source>
</evidence>
<dbReference type="Pfam" id="PF04965">
    <property type="entry name" value="GPW_gp25"/>
    <property type="match status" value="1"/>
</dbReference>
<accession>A0A6L7F1F2</accession>
<evidence type="ECO:0000259" key="1">
    <source>
        <dbReference type="Pfam" id="PF04965"/>
    </source>
</evidence>
<dbReference type="Proteomes" id="UP000473325">
    <property type="component" value="Unassembled WGS sequence"/>
</dbReference>
<dbReference type="AlphaFoldDB" id="A0A6L7F1F2"/>
<name>A0A6L7F1F2_9ACTN</name>
<sequence>MSELSLPGRGDLGQPDTSFVGRGFRWPLGVDHTGSIGLTSGVPDIDRSIQLVLMTAPGERLMRPKFGCRIWELLFEPVTGNLLGLMAQAVRQALEQWEPRITVEEVDPQPDPDNPSLVHIAIGYRVRATNDRRNLVYPFYVIPHDAE</sequence>
<evidence type="ECO:0000313" key="2">
    <source>
        <dbReference type="EMBL" id="MXG88814.1"/>
    </source>
</evidence>
<feature type="domain" description="IraD/Gp25-like" evidence="1">
    <location>
        <begin position="43"/>
        <end position="130"/>
    </location>
</feature>
<dbReference type="InterPro" id="IPR007048">
    <property type="entry name" value="IraD/Gp25-like"/>
</dbReference>
<proteinExistence type="predicted"/>
<comment type="caution">
    <text evidence="2">The sequence shown here is derived from an EMBL/GenBank/DDBJ whole genome shotgun (WGS) entry which is preliminary data.</text>
</comment>
<dbReference type="SUPFAM" id="SSF160719">
    <property type="entry name" value="gpW/gp25-like"/>
    <property type="match status" value="1"/>
</dbReference>